<evidence type="ECO:0000256" key="2">
    <source>
        <dbReference type="ARBA" id="ARBA00023002"/>
    </source>
</evidence>
<dbReference type="EMBL" id="CP031001">
    <property type="protein sequence ID" value="QHN75600.1"/>
    <property type="molecule type" value="Genomic_DNA"/>
</dbReference>
<dbReference type="GO" id="GO:0016616">
    <property type="term" value="F:oxidoreductase activity, acting on the CH-OH group of donors, NAD or NADP as acceptor"/>
    <property type="evidence" value="ECO:0007669"/>
    <property type="project" value="TreeGrafter"/>
</dbReference>
<dbReference type="Gene3D" id="3.80.10.10">
    <property type="entry name" value="Ribonuclease Inhibitor"/>
    <property type="match status" value="1"/>
</dbReference>
<keyword evidence="2" id="KW-0560">Oxidoreductase</keyword>
<dbReference type="InterPro" id="IPR036291">
    <property type="entry name" value="NAD(P)-bd_dom_sf"/>
</dbReference>
<dbReference type="Proteomes" id="UP000464620">
    <property type="component" value="Chromosome B09"/>
</dbReference>
<dbReference type="InterPro" id="IPR050425">
    <property type="entry name" value="NAD(P)_dehydrat-like"/>
</dbReference>
<accession>A0A6B9V2N4</accession>
<organism evidence="5 6">
    <name type="scientific">Arachis hypogaea</name>
    <name type="common">Peanut</name>
    <dbReference type="NCBI Taxonomy" id="3818"/>
    <lineage>
        <taxon>Eukaryota</taxon>
        <taxon>Viridiplantae</taxon>
        <taxon>Streptophyta</taxon>
        <taxon>Embryophyta</taxon>
        <taxon>Tracheophyta</taxon>
        <taxon>Spermatophyta</taxon>
        <taxon>Magnoliopsida</taxon>
        <taxon>eudicotyledons</taxon>
        <taxon>Gunneridae</taxon>
        <taxon>Pentapetalae</taxon>
        <taxon>rosids</taxon>
        <taxon>fabids</taxon>
        <taxon>Fabales</taxon>
        <taxon>Fabaceae</taxon>
        <taxon>Papilionoideae</taxon>
        <taxon>50 kb inversion clade</taxon>
        <taxon>dalbergioids sensu lato</taxon>
        <taxon>Dalbergieae</taxon>
        <taxon>Pterocarpus clade</taxon>
        <taxon>Arachis</taxon>
    </lineage>
</organism>
<dbReference type="SUPFAM" id="SSF51735">
    <property type="entry name" value="NAD(P)-binding Rossmann-fold domains"/>
    <property type="match status" value="1"/>
</dbReference>
<sequence>MFQVLCAVAEEGLPLRKLSLQCCKGYGYHGISRLLRKCNHLHYLDLEGTDFLNDQRKMATATAKKVCVTGAGGFVASWLVKLLLSKGYIVHGTVRKPGDEKYAHLMKFEGASEKLKLFNADLLSYESIYSAIVGCSAVFHVACPVPALATTFQNPEVEMVEPAVKGTSNVLEASLQAKVERVVYVSSSTAIILNPNLPNDKVIDESYWSDKEYCRKTKEWYPFSKMKAEELALDFAERTGIDLVRICPTVVLGPILQSTSLNATSLFLLNLLKGCEPVENKLKWIIDVRDLADALLLAYEKIEAEGRYICTSCPAKPKDLVEELKSEYPNYNYPTKFIEVDYYIRLSSEKLQRLGWSYRPLKETLIDSVESYKEAGLL</sequence>
<name>A0A6B9V2N4_ARAHY</name>
<dbReference type="FunFam" id="3.40.50.720:FF:000085">
    <property type="entry name" value="Dihydroflavonol reductase"/>
    <property type="match status" value="1"/>
</dbReference>
<evidence type="ECO:0000256" key="3">
    <source>
        <dbReference type="ARBA" id="ARBA00023445"/>
    </source>
</evidence>
<dbReference type="PANTHER" id="PTHR10366">
    <property type="entry name" value="NAD DEPENDENT EPIMERASE/DEHYDRATASE"/>
    <property type="match status" value="1"/>
</dbReference>
<dbReference type="InterPro" id="IPR001509">
    <property type="entry name" value="Epimerase_deHydtase"/>
</dbReference>
<evidence type="ECO:0000313" key="6">
    <source>
        <dbReference type="Proteomes" id="UP000464620"/>
    </source>
</evidence>
<dbReference type="AlphaFoldDB" id="A0A6B9V2N4"/>
<dbReference type="Pfam" id="PF01370">
    <property type="entry name" value="Epimerase"/>
    <property type="match status" value="1"/>
</dbReference>
<reference evidence="5 6" key="1">
    <citation type="submission" date="2020-01" db="EMBL/GenBank/DDBJ databases">
        <title>Genome sequence of Arachis hypogaea, cultivar Shitouqi.</title>
        <authorList>
            <person name="Zhuang W."/>
            <person name="Chen H."/>
            <person name="Varshney R."/>
            <person name="Wang D."/>
            <person name="Ming R."/>
        </authorList>
    </citation>
    <scope>NUCLEOTIDE SEQUENCE [LARGE SCALE GENOMIC DNA]</scope>
    <source>
        <tissue evidence="5">Young leaf</tissue>
    </source>
</reference>
<evidence type="ECO:0000256" key="1">
    <source>
        <dbReference type="ARBA" id="ARBA00022857"/>
    </source>
</evidence>
<protein>
    <submittedName>
        <fullName evidence="5">Cinnamoyl-CoA reductase</fullName>
    </submittedName>
</protein>
<proteinExistence type="inferred from homology"/>
<evidence type="ECO:0000259" key="4">
    <source>
        <dbReference type="Pfam" id="PF01370"/>
    </source>
</evidence>
<gene>
    <name evidence="5" type="ORF">DS421_19g636690</name>
</gene>
<dbReference type="Gene3D" id="3.40.50.720">
    <property type="entry name" value="NAD(P)-binding Rossmann-like Domain"/>
    <property type="match status" value="1"/>
</dbReference>
<dbReference type="InterPro" id="IPR032675">
    <property type="entry name" value="LRR_dom_sf"/>
</dbReference>
<evidence type="ECO:0000313" key="5">
    <source>
        <dbReference type="EMBL" id="QHN75600.1"/>
    </source>
</evidence>
<feature type="domain" description="NAD-dependent epimerase/dehydratase" evidence="4">
    <location>
        <begin position="66"/>
        <end position="304"/>
    </location>
</feature>
<dbReference type="CDD" id="cd08958">
    <property type="entry name" value="FR_SDR_e"/>
    <property type="match status" value="1"/>
</dbReference>
<dbReference type="PANTHER" id="PTHR10366:SF776">
    <property type="entry name" value="NAD(P)-BINDING ROSSMANN-FOLD SUPERFAMILY PROTEIN"/>
    <property type="match status" value="1"/>
</dbReference>
<keyword evidence="1" id="KW-0521">NADP</keyword>
<comment type="similarity">
    <text evidence="3">Belongs to the NAD(P)-dependent epimerase/dehydratase family. Dihydroflavonol-4-reductase subfamily.</text>
</comment>